<evidence type="ECO:0000256" key="1">
    <source>
        <dbReference type="ARBA" id="ARBA00004651"/>
    </source>
</evidence>
<gene>
    <name evidence="7" type="ORF">CEN44_15915</name>
</gene>
<dbReference type="RefSeq" id="WP_102205403.1">
    <property type="nucleotide sequence ID" value="NZ_CAWNVR010000457.1"/>
</dbReference>
<dbReference type="PANTHER" id="PTHR42770">
    <property type="entry name" value="AMINO ACID TRANSPORTER-RELATED"/>
    <property type="match status" value="1"/>
</dbReference>
<comment type="caution">
    <text evidence="7">The sequence shown here is derived from an EMBL/GenBank/DDBJ whole genome shotgun (WGS) entry which is preliminary data.</text>
</comment>
<keyword evidence="4 6" id="KW-1133">Transmembrane helix</keyword>
<dbReference type="PANTHER" id="PTHR42770:SF7">
    <property type="entry name" value="MEMBRANE PROTEIN"/>
    <property type="match status" value="1"/>
</dbReference>
<feature type="transmembrane region" description="Helical" evidence="6">
    <location>
        <begin position="25"/>
        <end position="45"/>
    </location>
</feature>
<feature type="transmembrane region" description="Helical" evidence="6">
    <location>
        <begin position="57"/>
        <end position="81"/>
    </location>
</feature>
<evidence type="ECO:0000256" key="2">
    <source>
        <dbReference type="ARBA" id="ARBA00022475"/>
    </source>
</evidence>
<evidence type="ECO:0000256" key="5">
    <source>
        <dbReference type="ARBA" id="ARBA00023136"/>
    </source>
</evidence>
<organism evidence="7 8">
    <name type="scientific">Fischerella muscicola CCMEE 5323</name>
    <dbReference type="NCBI Taxonomy" id="2019572"/>
    <lineage>
        <taxon>Bacteria</taxon>
        <taxon>Bacillati</taxon>
        <taxon>Cyanobacteriota</taxon>
        <taxon>Cyanophyceae</taxon>
        <taxon>Nostocales</taxon>
        <taxon>Hapalosiphonaceae</taxon>
        <taxon>Fischerella</taxon>
    </lineage>
</organism>
<evidence type="ECO:0000256" key="3">
    <source>
        <dbReference type="ARBA" id="ARBA00022692"/>
    </source>
</evidence>
<dbReference type="InterPro" id="IPR002293">
    <property type="entry name" value="AA/rel_permease1"/>
</dbReference>
<feature type="transmembrane region" description="Helical" evidence="6">
    <location>
        <begin position="446"/>
        <end position="462"/>
    </location>
</feature>
<feature type="transmembrane region" description="Helical" evidence="6">
    <location>
        <begin position="102"/>
        <end position="126"/>
    </location>
</feature>
<feature type="transmembrane region" description="Helical" evidence="6">
    <location>
        <begin position="256"/>
        <end position="281"/>
    </location>
</feature>
<proteinExistence type="predicted"/>
<dbReference type="InterPro" id="IPR050367">
    <property type="entry name" value="APC_superfamily"/>
</dbReference>
<dbReference type="EMBL" id="NRQW01000353">
    <property type="protein sequence ID" value="PLZ88194.1"/>
    <property type="molecule type" value="Genomic_DNA"/>
</dbReference>
<sequence>MRKYTSMISYEIVSENYLRRRQLKVGAGSLFLWGLGVGAVISGDFYGWNYGLIAGGFWGLTIATFLMAIMYICMVYSLAELSVALPHAGGLYSFTRNAFGPFWGYICGVAVAIEYVFATAALVYSMSNYLKPLITNLFPLPSYFIWLILYAIFVAICIQSMELSLYVSFWLTLIAIMVLGIFYVSMLAADFFKLELLFNVPANSGQSATWLPKGWQGVFAAIPYAIWFYLAIEILPLASEETLDVSKNMPRGLMSAMFTLIVLSVLTLVLNSGVGGGAFAIGQSSVPLSAGLDAYFGKGATSNFITAIALTLGLGASLPTQIYGYGRIIFSLSRAGYLPRQFSVTGKNKTPYRALILGTAVGLICVMLVDIGSEQVDALILNMAVFAALISYILVMLSYIKLKFSRAELKRAYESPLGIPGAAIGTTLALFALIACLSVPTYQVGIWGVLTVMVLATLYFFFSRNRLVAQAPEEAAALKK</sequence>
<name>A0A2N6K132_FISMU</name>
<keyword evidence="2" id="KW-1003">Cell membrane</keyword>
<feature type="transmembrane region" description="Helical" evidence="6">
    <location>
        <begin position="379"/>
        <end position="400"/>
    </location>
</feature>
<feature type="transmembrane region" description="Helical" evidence="6">
    <location>
        <begin position="214"/>
        <end position="235"/>
    </location>
</feature>
<feature type="transmembrane region" description="Helical" evidence="6">
    <location>
        <begin position="301"/>
        <end position="325"/>
    </location>
</feature>
<keyword evidence="8" id="KW-1185">Reference proteome</keyword>
<keyword evidence="3 6" id="KW-0812">Transmembrane</keyword>
<feature type="transmembrane region" description="Helical" evidence="6">
    <location>
        <begin position="138"/>
        <end position="158"/>
    </location>
</feature>
<dbReference type="Proteomes" id="UP000235036">
    <property type="component" value="Unassembled WGS sequence"/>
</dbReference>
<evidence type="ECO:0000256" key="6">
    <source>
        <dbReference type="SAM" id="Phobius"/>
    </source>
</evidence>
<evidence type="ECO:0000313" key="8">
    <source>
        <dbReference type="Proteomes" id="UP000235036"/>
    </source>
</evidence>
<feature type="transmembrane region" description="Helical" evidence="6">
    <location>
        <begin position="165"/>
        <end position="189"/>
    </location>
</feature>
<protein>
    <submittedName>
        <fullName evidence="7">Amino acid ABC transporter permease</fullName>
    </submittedName>
</protein>
<dbReference type="GO" id="GO:0022857">
    <property type="term" value="F:transmembrane transporter activity"/>
    <property type="evidence" value="ECO:0007669"/>
    <property type="project" value="InterPro"/>
</dbReference>
<dbReference type="Pfam" id="PF13520">
    <property type="entry name" value="AA_permease_2"/>
    <property type="match status" value="1"/>
</dbReference>
<dbReference type="GO" id="GO:0005886">
    <property type="term" value="C:plasma membrane"/>
    <property type="evidence" value="ECO:0007669"/>
    <property type="project" value="UniProtKB-SubCell"/>
</dbReference>
<reference evidence="7 8" key="1">
    <citation type="submission" date="2017-08" db="EMBL/GenBank/DDBJ databases">
        <title>Genomes of Fischerella (Mastigocladus) sp. strains.</title>
        <authorList>
            <person name="Miller S.R."/>
        </authorList>
    </citation>
    <scope>NUCLEOTIDE SEQUENCE [LARGE SCALE GENOMIC DNA]</scope>
    <source>
        <strain evidence="7 8">CCMEE 5323</strain>
    </source>
</reference>
<dbReference type="PIRSF" id="PIRSF006060">
    <property type="entry name" value="AA_transporter"/>
    <property type="match status" value="1"/>
</dbReference>
<feature type="transmembrane region" description="Helical" evidence="6">
    <location>
        <begin position="421"/>
        <end position="440"/>
    </location>
</feature>
<keyword evidence="5 6" id="KW-0472">Membrane</keyword>
<feature type="transmembrane region" description="Helical" evidence="6">
    <location>
        <begin position="354"/>
        <end position="373"/>
    </location>
</feature>
<accession>A0A2N6K132</accession>
<evidence type="ECO:0000256" key="4">
    <source>
        <dbReference type="ARBA" id="ARBA00022989"/>
    </source>
</evidence>
<dbReference type="Gene3D" id="1.20.1740.10">
    <property type="entry name" value="Amino acid/polyamine transporter I"/>
    <property type="match status" value="1"/>
</dbReference>
<comment type="subcellular location">
    <subcellularLocation>
        <location evidence="1">Cell membrane</location>
        <topology evidence="1">Multi-pass membrane protein</topology>
    </subcellularLocation>
</comment>
<dbReference type="AlphaFoldDB" id="A0A2N6K132"/>
<evidence type="ECO:0000313" key="7">
    <source>
        <dbReference type="EMBL" id="PLZ88194.1"/>
    </source>
</evidence>